<proteinExistence type="inferred from homology"/>
<dbReference type="PANTHER" id="PTHR47990">
    <property type="entry name" value="2-OXOGLUTARATE (2OG) AND FE(II)-DEPENDENT OXYGENASE SUPERFAMILY PROTEIN-RELATED"/>
    <property type="match status" value="1"/>
</dbReference>
<dbReference type="InParanoid" id="A0A151GH29"/>
<dbReference type="Pfam" id="PF03171">
    <property type="entry name" value="2OG-FeII_Oxy"/>
    <property type="match status" value="1"/>
</dbReference>
<feature type="compositionally biased region" description="Gly residues" evidence="2">
    <location>
        <begin position="50"/>
        <end position="60"/>
    </location>
</feature>
<dbReference type="InterPro" id="IPR027443">
    <property type="entry name" value="IPNS-like_sf"/>
</dbReference>
<dbReference type="InterPro" id="IPR050231">
    <property type="entry name" value="Iron_ascorbate_oxido_reductase"/>
</dbReference>
<name>A0A151GH29_DRECN</name>
<evidence type="ECO:0000313" key="5">
    <source>
        <dbReference type="Proteomes" id="UP000076580"/>
    </source>
</evidence>
<protein>
    <submittedName>
        <fullName evidence="4">2-oxoglutarate-dependent ethylene/succinate-forming enzyme</fullName>
    </submittedName>
</protein>
<dbReference type="Gene3D" id="2.60.120.330">
    <property type="entry name" value="B-lactam Antibiotic, Isopenicillin N Synthase, Chain"/>
    <property type="match status" value="1"/>
</dbReference>
<gene>
    <name evidence="4" type="ORF">DCS_03410</name>
</gene>
<evidence type="ECO:0000259" key="3">
    <source>
        <dbReference type="PROSITE" id="PS51471"/>
    </source>
</evidence>
<dbReference type="InterPro" id="IPR026992">
    <property type="entry name" value="DIOX_N"/>
</dbReference>
<feature type="compositionally biased region" description="Basic and acidic residues" evidence="2">
    <location>
        <begin position="75"/>
        <end position="84"/>
    </location>
</feature>
<dbReference type="InterPro" id="IPR044861">
    <property type="entry name" value="IPNS-like_FE2OG_OXY"/>
</dbReference>
<feature type="domain" description="Fe2OG dioxygenase" evidence="3">
    <location>
        <begin position="419"/>
        <end position="540"/>
    </location>
</feature>
<evidence type="ECO:0000313" key="4">
    <source>
        <dbReference type="EMBL" id="KYK56410.1"/>
    </source>
</evidence>
<keyword evidence="5" id="KW-1185">Reference proteome</keyword>
<dbReference type="PROSITE" id="PS51471">
    <property type="entry name" value="FE2OG_OXY"/>
    <property type="match status" value="1"/>
</dbReference>
<evidence type="ECO:0000256" key="2">
    <source>
        <dbReference type="SAM" id="MobiDB-lite"/>
    </source>
</evidence>
<feature type="region of interest" description="Disordered" evidence="2">
    <location>
        <begin position="99"/>
        <end position="159"/>
    </location>
</feature>
<dbReference type="InterPro" id="IPR005123">
    <property type="entry name" value="Oxoglu/Fe-dep_dioxygenase_dom"/>
</dbReference>
<dbReference type="SUPFAM" id="SSF51197">
    <property type="entry name" value="Clavaminate synthase-like"/>
    <property type="match status" value="1"/>
</dbReference>
<comment type="caution">
    <text evidence="4">The sequence shown here is derived from an EMBL/GenBank/DDBJ whole genome shotgun (WGS) entry which is preliminary data.</text>
</comment>
<dbReference type="Pfam" id="PF14226">
    <property type="entry name" value="DIOX_N"/>
    <property type="match status" value="1"/>
</dbReference>
<feature type="region of interest" description="Disordered" evidence="2">
    <location>
        <begin position="1"/>
        <end position="84"/>
    </location>
</feature>
<dbReference type="RefSeq" id="XP_040655762.1">
    <property type="nucleotide sequence ID" value="XM_040800729.1"/>
</dbReference>
<dbReference type="Proteomes" id="UP000076580">
    <property type="component" value="Chromosome 02"/>
</dbReference>
<dbReference type="GeneID" id="63716053"/>
<comment type="similarity">
    <text evidence="1">Belongs to the iron/ascorbate-dependent oxidoreductase family.</text>
</comment>
<dbReference type="AlphaFoldDB" id="A0A151GH29"/>
<dbReference type="EMBL" id="LAYC01000002">
    <property type="protein sequence ID" value="KYK56410.1"/>
    <property type="molecule type" value="Genomic_DNA"/>
</dbReference>
<sequence length="610" mass="65503">MRRGGRTSTMPPAAHVPSYASQHTSRLEAGQAWAGAAGRTGSGQDQDQGRGLGQGQGQGPALGRHGSCSGSSVSTEHDDEHADESRRAAIGLAAERWPSISSDDLPGLARESGGSASSPLLETISGASFEPDTGYQAPDATAYQRRHTRHDIPDIGRRATGNRHQLPLEAAIPRSLRRADRVVPPPLPPTMHASMARHGGLAMTRCLSTVARTAASAHHAAMTLPLTARPSLTMASKLAASPESTMPPGFSAAVGRLKTFALPDKVSGSAADRATARAMLDAWQGDGILQIAMTPLQKQLYRSADAASRRFFARPSKEKRACVDGQSYAGYVASGEEMTDGIADYSEIFTVTKDLSLADGRVADGWPCHGPCPWPDGTMKAVIDRYMADLGASGEKLLQLIELGLEIPAGSLTGYTEDGWHHMRVLRFPARHRTNGKGKAGRGIGSHTDYGLLVIANQDHVGGLFVRPPQGGGFANWQQSAAGMKEDEPGWTYVPPSPGVYTVFPGDMLQYMTNNRLLSTPHKVGLNTRERFAFAYFHEPNFRSVIRPLPGHDGGQEPRQGVHYGTHFTNMCLRNYPDRVTTKRMVAEDRFPMLATSALRNDDATTGSRS</sequence>
<evidence type="ECO:0000256" key="1">
    <source>
        <dbReference type="ARBA" id="ARBA00008056"/>
    </source>
</evidence>
<reference evidence="4 5" key="1">
    <citation type="journal article" date="2016" name="Sci. Rep.">
        <title>Insights into Adaptations to a Near-Obligate Nematode Endoparasitic Lifestyle from the Finished Genome of Drechmeria coniospora.</title>
        <authorList>
            <person name="Zhang L."/>
            <person name="Zhou Z."/>
            <person name="Guo Q."/>
            <person name="Fokkens L."/>
            <person name="Miskei M."/>
            <person name="Pocsi I."/>
            <person name="Zhang W."/>
            <person name="Chen M."/>
            <person name="Wang L."/>
            <person name="Sun Y."/>
            <person name="Donzelli B.G."/>
            <person name="Gibson D.M."/>
            <person name="Nelson D.R."/>
            <person name="Luo J.G."/>
            <person name="Rep M."/>
            <person name="Liu H."/>
            <person name="Yang S."/>
            <person name="Wang J."/>
            <person name="Krasnoff S.B."/>
            <person name="Xu Y."/>
            <person name="Molnar I."/>
            <person name="Lin M."/>
        </authorList>
    </citation>
    <scope>NUCLEOTIDE SEQUENCE [LARGE SCALE GENOMIC DNA]</scope>
    <source>
        <strain evidence="4 5">ARSEF 6962</strain>
    </source>
</reference>
<dbReference type="GO" id="GO:0044283">
    <property type="term" value="P:small molecule biosynthetic process"/>
    <property type="evidence" value="ECO:0007669"/>
    <property type="project" value="UniProtKB-ARBA"/>
</dbReference>
<organism evidence="4 5">
    <name type="scientific">Drechmeria coniospora</name>
    <name type="common">Nematophagous fungus</name>
    <name type="synonym">Meria coniospora</name>
    <dbReference type="NCBI Taxonomy" id="98403"/>
    <lineage>
        <taxon>Eukaryota</taxon>
        <taxon>Fungi</taxon>
        <taxon>Dikarya</taxon>
        <taxon>Ascomycota</taxon>
        <taxon>Pezizomycotina</taxon>
        <taxon>Sordariomycetes</taxon>
        <taxon>Hypocreomycetidae</taxon>
        <taxon>Hypocreales</taxon>
        <taxon>Ophiocordycipitaceae</taxon>
        <taxon>Drechmeria</taxon>
    </lineage>
</organism>
<feature type="compositionally biased region" description="Polar residues" evidence="2">
    <location>
        <begin position="1"/>
        <end position="10"/>
    </location>
</feature>
<dbReference type="STRING" id="98403.A0A151GH29"/>
<accession>A0A151GH29</accession>